<protein>
    <recommendedName>
        <fullName evidence="3">Methyltransferase domain-containing protein</fullName>
    </recommendedName>
</protein>
<keyword evidence="2" id="KW-1185">Reference proteome</keyword>
<dbReference type="KEGG" id="fil:BN1229_v1_2170"/>
<dbReference type="Proteomes" id="UP000033187">
    <property type="component" value="Chromosome 1"/>
</dbReference>
<dbReference type="Gene3D" id="3.40.50.150">
    <property type="entry name" value="Vaccinia Virus protein VP39"/>
    <property type="match status" value="1"/>
</dbReference>
<dbReference type="OrthoDB" id="7273451at2"/>
<name>A0A0D6JG85_9HYPH</name>
<sequence>MSGFSAEWLGLREPADHRARNREIASALSARLAQREAVSIVDIGCGAASNLKATALLLPDRQTWRLVDYDANLLTAARERLMDWADASKSEDAQLVLEKDGKHIDVTFHQFDLNADLEGALGEHPDLVTSAAFFDLTSVAFMQRFAAAVVARKAAFYTVLTYNGRQRWSPHHPSDNAIVAAFHRHQMRDKGFGSAAGPTSALELGEQFRLHGYSVLEGDSPWDLGPSDAALIAELQAGHAAAVAETGAVDAKTLERWVGLKRTGAIIGHTDTLALPG</sequence>
<dbReference type="InterPro" id="IPR029063">
    <property type="entry name" value="SAM-dependent_MTases_sf"/>
</dbReference>
<accession>A0A0D6JG85</accession>
<evidence type="ECO:0008006" key="3">
    <source>
        <dbReference type="Google" id="ProtNLM"/>
    </source>
</evidence>
<dbReference type="RefSeq" id="WP_046478188.1">
    <property type="nucleotide sequence ID" value="NZ_LN829118.1"/>
</dbReference>
<gene>
    <name evidence="1" type="ORF">YBN1229_v1_2170</name>
</gene>
<dbReference type="SUPFAM" id="SSF53335">
    <property type="entry name" value="S-adenosyl-L-methionine-dependent methyltransferases"/>
    <property type="match status" value="1"/>
</dbReference>
<organism evidence="1 2">
    <name type="scientific">Candidatus Filomicrobium marinum</name>
    <dbReference type="NCBI Taxonomy" id="1608628"/>
    <lineage>
        <taxon>Bacteria</taxon>
        <taxon>Pseudomonadati</taxon>
        <taxon>Pseudomonadota</taxon>
        <taxon>Alphaproteobacteria</taxon>
        <taxon>Hyphomicrobiales</taxon>
        <taxon>Hyphomicrobiaceae</taxon>
        <taxon>Filomicrobium</taxon>
    </lineage>
</organism>
<proteinExistence type="predicted"/>
<dbReference type="EMBL" id="LN829119">
    <property type="protein sequence ID" value="CPR19446.1"/>
    <property type="molecule type" value="Genomic_DNA"/>
</dbReference>
<evidence type="ECO:0000313" key="1">
    <source>
        <dbReference type="EMBL" id="CPR19446.1"/>
    </source>
</evidence>
<dbReference type="AlphaFoldDB" id="A0A0D6JG85"/>
<evidence type="ECO:0000313" key="2">
    <source>
        <dbReference type="Proteomes" id="UP000033187"/>
    </source>
</evidence>
<dbReference type="KEGG" id="fiy:BN1229_v1_2170"/>
<reference evidence="2" key="1">
    <citation type="submission" date="2015-02" db="EMBL/GenBank/DDBJ databases">
        <authorList>
            <person name="Chooi Y.-H."/>
        </authorList>
    </citation>
    <scope>NUCLEOTIDE SEQUENCE [LARGE SCALE GENOMIC DNA]</scope>
    <source>
        <strain evidence="2">strain Y</strain>
    </source>
</reference>